<accession>A0A8X6M3D0</accession>
<reference evidence="1" key="1">
    <citation type="submission" date="2020-07" db="EMBL/GenBank/DDBJ databases">
        <title>Multicomponent nature underlies the extraordinary mechanical properties of spider dragline silk.</title>
        <authorList>
            <person name="Kono N."/>
            <person name="Nakamura H."/>
            <person name="Mori M."/>
            <person name="Yoshida Y."/>
            <person name="Ohtoshi R."/>
            <person name="Malay A.D."/>
            <person name="Moran D.A.P."/>
            <person name="Tomita M."/>
            <person name="Numata K."/>
            <person name="Arakawa K."/>
        </authorList>
    </citation>
    <scope>NUCLEOTIDE SEQUENCE</scope>
</reference>
<comment type="caution">
    <text evidence="1">The sequence shown here is derived from an EMBL/GenBank/DDBJ whole genome shotgun (WGS) entry which is preliminary data.</text>
</comment>
<name>A0A8X6M3D0_TRICU</name>
<evidence type="ECO:0000313" key="1">
    <source>
        <dbReference type="EMBL" id="GFR30472.1"/>
    </source>
</evidence>
<keyword evidence="2" id="KW-1185">Reference proteome</keyword>
<evidence type="ECO:0000313" key="2">
    <source>
        <dbReference type="Proteomes" id="UP000887116"/>
    </source>
</evidence>
<dbReference type="AlphaFoldDB" id="A0A8X6M3D0"/>
<gene>
    <name evidence="1" type="ORF">TNCT_533181</name>
</gene>
<sequence length="85" mass="9853">ISSSPILGIFILHCFRYPMAIISHLHPSSLSLPNGHYLASSSVIAFATQWPLSRIFIRHRFRYPMAMTQLAKIPLARIRRYESWI</sequence>
<proteinExistence type="predicted"/>
<dbReference type="Proteomes" id="UP000887116">
    <property type="component" value="Unassembled WGS sequence"/>
</dbReference>
<organism evidence="1 2">
    <name type="scientific">Trichonephila clavata</name>
    <name type="common">Joro spider</name>
    <name type="synonym">Nephila clavata</name>
    <dbReference type="NCBI Taxonomy" id="2740835"/>
    <lineage>
        <taxon>Eukaryota</taxon>
        <taxon>Metazoa</taxon>
        <taxon>Ecdysozoa</taxon>
        <taxon>Arthropoda</taxon>
        <taxon>Chelicerata</taxon>
        <taxon>Arachnida</taxon>
        <taxon>Araneae</taxon>
        <taxon>Araneomorphae</taxon>
        <taxon>Entelegynae</taxon>
        <taxon>Araneoidea</taxon>
        <taxon>Nephilidae</taxon>
        <taxon>Trichonephila</taxon>
    </lineage>
</organism>
<protein>
    <submittedName>
        <fullName evidence="1">Uncharacterized protein</fullName>
    </submittedName>
</protein>
<feature type="non-terminal residue" evidence="1">
    <location>
        <position position="1"/>
    </location>
</feature>
<dbReference type="EMBL" id="BMAO01009373">
    <property type="protein sequence ID" value="GFR30472.1"/>
    <property type="molecule type" value="Genomic_DNA"/>
</dbReference>